<proteinExistence type="predicted"/>
<evidence type="ECO:0000256" key="2">
    <source>
        <dbReference type="ARBA" id="ARBA00022670"/>
    </source>
</evidence>
<dbReference type="Gene3D" id="3.40.630.10">
    <property type="entry name" value="Zn peptidases"/>
    <property type="match status" value="1"/>
</dbReference>
<evidence type="ECO:0000259" key="8">
    <source>
        <dbReference type="Pfam" id="PF04389"/>
    </source>
</evidence>
<dbReference type="Pfam" id="PF04389">
    <property type="entry name" value="Peptidase_M28"/>
    <property type="match status" value="1"/>
</dbReference>
<dbReference type="CDD" id="cd04821">
    <property type="entry name" value="PA_M28_1_2"/>
    <property type="match status" value="1"/>
</dbReference>
<dbReference type="SUPFAM" id="SSF53187">
    <property type="entry name" value="Zn-dependent exopeptidases"/>
    <property type="match status" value="1"/>
</dbReference>
<dbReference type="InterPro" id="IPR007484">
    <property type="entry name" value="Peptidase_M28"/>
</dbReference>
<evidence type="ECO:0000256" key="5">
    <source>
        <dbReference type="ARBA" id="ARBA00022801"/>
    </source>
</evidence>
<evidence type="ECO:0000256" key="3">
    <source>
        <dbReference type="ARBA" id="ARBA00022723"/>
    </source>
</evidence>
<evidence type="ECO:0000256" key="4">
    <source>
        <dbReference type="ARBA" id="ARBA00022729"/>
    </source>
</evidence>
<evidence type="ECO:0000256" key="7">
    <source>
        <dbReference type="SAM" id="SignalP"/>
    </source>
</evidence>
<dbReference type="InterPro" id="IPR045175">
    <property type="entry name" value="M28_fam"/>
</dbReference>
<dbReference type="EMBL" id="CP098494">
    <property type="protein sequence ID" value="USA61959.1"/>
    <property type="molecule type" value="Genomic_DNA"/>
</dbReference>
<dbReference type="RefSeq" id="WP_301642475.1">
    <property type="nucleotide sequence ID" value="NZ_CP098494.1"/>
</dbReference>
<evidence type="ECO:0000313" key="9">
    <source>
        <dbReference type="EMBL" id="USA61959.1"/>
    </source>
</evidence>
<gene>
    <name evidence="9" type="ORF">NCF85_02970</name>
</gene>
<dbReference type="SUPFAM" id="SSF52025">
    <property type="entry name" value="PA domain"/>
    <property type="match status" value="1"/>
</dbReference>
<keyword evidence="1" id="KW-0031">Aminopeptidase</keyword>
<dbReference type="PANTHER" id="PTHR12147">
    <property type="entry name" value="METALLOPEPTIDASE M28 FAMILY MEMBER"/>
    <property type="match status" value="1"/>
</dbReference>
<organism evidence="9 10">
    <name type="scientific">Qipengyuania citrea</name>
    <dbReference type="NCBI Taxonomy" id="225971"/>
    <lineage>
        <taxon>Bacteria</taxon>
        <taxon>Pseudomonadati</taxon>
        <taxon>Pseudomonadota</taxon>
        <taxon>Alphaproteobacteria</taxon>
        <taxon>Sphingomonadales</taxon>
        <taxon>Erythrobacteraceae</taxon>
        <taxon>Qipengyuania</taxon>
    </lineage>
</organism>
<keyword evidence="6" id="KW-0862">Zinc</keyword>
<dbReference type="PANTHER" id="PTHR12147:SF56">
    <property type="entry name" value="AMINOPEPTIDASE YDR415C-RELATED"/>
    <property type="match status" value="1"/>
</dbReference>
<name>A0ABY4U780_9SPHN</name>
<evidence type="ECO:0000256" key="1">
    <source>
        <dbReference type="ARBA" id="ARBA00022438"/>
    </source>
</evidence>
<feature type="domain" description="Peptidase M28" evidence="8">
    <location>
        <begin position="302"/>
        <end position="521"/>
    </location>
</feature>
<reference evidence="9 10" key="1">
    <citation type="submission" date="2022-06" db="EMBL/GenBank/DDBJ databases">
        <authorList>
            <person name="Liu G."/>
        </authorList>
    </citation>
    <scope>NUCLEOTIDE SEQUENCE [LARGE SCALE GENOMIC DNA]</scope>
    <source>
        <strain evidence="9 10">E4</strain>
    </source>
</reference>
<dbReference type="InterPro" id="IPR046450">
    <property type="entry name" value="PA_dom_sf"/>
</dbReference>
<keyword evidence="5" id="KW-0378">Hydrolase</keyword>
<keyword evidence="4 7" id="KW-0732">Signal</keyword>
<evidence type="ECO:0000313" key="10">
    <source>
        <dbReference type="Proteomes" id="UP001056619"/>
    </source>
</evidence>
<keyword evidence="2" id="KW-0645">Protease</keyword>
<feature type="signal peptide" evidence="7">
    <location>
        <begin position="1"/>
        <end position="20"/>
    </location>
</feature>
<sequence>MILRSLAITTALFFTTSAIAQQSEREPAGIDPDRLEETVRTMASDQFEGRAPGTVGEERTIGYLIGRLQGLGLEPGGEDGTWTQKVPLLHTRLGTPKTLSFEHGGTTKSLNFPKDIYVSTLQPSDTAAIDNAPLVFVGYGVDAPERGWDDFKGVDLKGKVAVFLVNDPDFHAQDGEEVAGTFGGRTMTYYGRWTYKFEEAARQGAIGALIVHETPGAGYGWNVVESPGGENYDVVRPEDDITSLALQGWISGETAETLFASAGQNLAELSIAARRRDFKPVDLDTTFSASFPVKSDVVQSQNVLAKISGTSKPDESIIYGAHWDAYGEGEPDEQGRIYRAGANDDALGVAGLFEIARAFKSGPAPKRSVIFAFWTAEERGLLGSEYYAANPIYSLDKTVANFDLDILQTAGRSKDVILVGKGQSTLEDDLARFAQAQGRTVSEESLPERGLFYRADHFSLAKRGVPVMLMMGIAGASDLVEGGTDSGQAWVDAYTGDCYHAACDAWSEDWNLAGAVEDIALFRDMGAELANSDHWPEWKDGSEFKQVREESAGARGVRQPQE</sequence>
<keyword evidence="10" id="KW-1185">Reference proteome</keyword>
<evidence type="ECO:0000256" key="6">
    <source>
        <dbReference type="ARBA" id="ARBA00022833"/>
    </source>
</evidence>
<keyword evidence="3" id="KW-0479">Metal-binding</keyword>
<feature type="chain" id="PRO_5047075946" evidence="7">
    <location>
        <begin position="21"/>
        <end position="562"/>
    </location>
</feature>
<protein>
    <submittedName>
        <fullName evidence="9">M28 family metallopeptidase</fullName>
    </submittedName>
</protein>
<dbReference type="Proteomes" id="UP001056619">
    <property type="component" value="Chromosome"/>
</dbReference>
<accession>A0ABY4U780</accession>
<dbReference type="Gene3D" id="3.50.30.30">
    <property type="match status" value="1"/>
</dbReference>
<dbReference type="CDD" id="cd05660">
    <property type="entry name" value="M28_like_PA"/>
    <property type="match status" value="1"/>
</dbReference>